<evidence type="ECO:0000313" key="5">
    <source>
        <dbReference type="Proteomes" id="UP001482513"/>
    </source>
</evidence>
<organism evidence="4 5">
    <name type="scientific">Leptolyngbya subtilissima DQ-A4</name>
    <dbReference type="NCBI Taxonomy" id="2933933"/>
    <lineage>
        <taxon>Bacteria</taxon>
        <taxon>Bacillati</taxon>
        <taxon>Cyanobacteriota</taxon>
        <taxon>Cyanophyceae</taxon>
        <taxon>Leptolyngbyales</taxon>
        <taxon>Leptolyngbyaceae</taxon>
        <taxon>Leptolyngbya group</taxon>
        <taxon>Leptolyngbya</taxon>
    </lineage>
</organism>
<dbReference type="Pfam" id="PF13354">
    <property type="entry name" value="Beta-lactamase2"/>
    <property type="match status" value="1"/>
</dbReference>
<feature type="domain" description="Beta-lactamase class A catalytic" evidence="3">
    <location>
        <begin position="335"/>
        <end position="542"/>
    </location>
</feature>
<feature type="compositionally biased region" description="Pro residues" evidence="1">
    <location>
        <begin position="105"/>
        <end position="114"/>
    </location>
</feature>
<evidence type="ECO:0000259" key="3">
    <source>
        <dbReference type="Pfam" id="PF13354"/>
    </source>
</evidence>
<dbReference type="RefSeq" id="WP_190694373.1">
    <property type="nucleotide sequence ID" value="NZ_JAMPKX010000001.1"/>
</dbReference>
<feature type="compositionally biased region" description="Pro residues" evidence="1">
    <location>
        <begin position="133"/>
        <end position="142"/>
    </location>
</feature>
<dbReference type="PANTHER" id="PTHR35333:SF4">
    <property type="entry name" value="SLR0121 PROTEIN"/>
    <property type="match status" value="1"/>
</dbReference>
<dbReference type="PANTHER" id="PTHR35333">
    <property type="entry name" value="BETA-LACTAMASE"/>
    <property type="match status" value="1"/>
</dbReference>
<name>A0ABV0K2E9_9CYAN</name>
<proteinExistence type="predicted"/>
<feature type="region of interest" description="Disordered" evidence="1">
    <location>
        <begin position="1"/>
        <end position="230"/>
    </location>
</feature>
<keyword evidence="2" id="KW-0812">Transmembrane</keyword>
<dbReference type="InterPro" id="IPR045155">
    <property type="entry name" value="Beta-lactam_cat"/>
</dbReference>
<evidence type="ECO:0000313" key="4">
    <source>
        <dbReference type="EMBL" id="MEP0946098.1"/>
    </source>
</evidence>
<dbReference type="InterPro" id="IPR012338">
    <property type="entry name" value="Beta-lactam/transpept-like"/>
</dbReference>
<dbReference type="Gene3D" id="3.40.710.10">
    <property type="entry name" value="DD-peptidase/beta-lactamase superfamily"/>
    <property type="match status" value="1"/>
</dbReference>
<dbReference type="InterPro" id="IPR000871">
    <property type="entry name" value="Beta-lactam_class-A"/>
</dbReference>
<evidence type="ECO:0000256" key="1">
    <source>
        <dbReference type="SAM" id="MobiDB-lite"/>
    </source>
</evidence>
<dbReference type="SUPFAM" id="SSF56601">
    <property type="entry name" value="beta-lactamase/transpeptidase-like"/>
    <property type="match status" value="1"/>
</dbReference>
<keyword evidence="4" id="KW-0378">Hydrolase</keyword>
<dbReference type="Proteomes" id="UP001482513">
    <property type="component" value="Unassembled WGS sequence"/>
</dbReference>
<feature type="compositionally biased region" description="Basic and acidic residues" evidence="1">
    <location>
        <begin position="623"/>
        <end position="632"/>
    </location>
</feature>
<comment type="caution">
    <text evidence="4">The sequence shown here is derived from an EMBL/GenBank/DDBJ whole genome shotgun (WGS) entry which is preliminary data.</text>
</comment>
<accession>A0ABV0K2E9</accession>
<sequence length="632" mass="65854">MAQYDDPRNPFSAGRPPAGSPWGESNPGPSPGRDGLQLPGEADSGGWGNDGQQRPSPEARRRNQWRQHQQLAPDFGSAPVEPDEPVIRSTARNASLPTFRRGPAQPQPSSPKPAAPKGRIFEPRPARVVQAAPPSPPRPGAPPLQMHPHSIHPSTLNPNGAIAPAGGQTVARALPPNVTPLRPQSRRAAIAPTAPLTQRAGLSAPGVLEEAASPGGAGDSSLPPRRSRAATARRRLANPPLPLLYLIRLIILGVGVAAIAGTLLSVLSPSNVAAPGEATPAAAQAKPGRAAGGSLVQGTAATVADLRLTGEISHLKGELEQLATLTPGLTPVSFAVDLDSGQYIDLGGAEPVASASTIKVPILVAFLQQVDAGTLALNQSMALQEEYMANGSGTLRGEAVGTEYTALDIATRMIVTSDNTATNMMIASLGGIEALNQTFTAWGLEHTVLRNALPDLDGTNTTSAKDLTLLMALIDQGGLLTPRSRDRLFSIMQRTENESLIPSGIRDGSLLANKTGDIEAMLGDVALVDVPNGKRYALAVLVQRPSNDGRASELIRRMTETIHAEMAQPVAPVGGSGATPAPLSPPGEFETEPLPEAFETQPPQEYEDPYSPAPVDLAPPDRAPARDEIPPG</sequence>
<dbReference type="GO" id="GO:0016787">
    <property type="term" value="F:hydrolase activity"/>
    <property type="evidence" value="ECO:0007669"/>
    <property type="project" value="UniProtKB-KW"/>
</dbReference>
<protein>
    <submittedName>
        <fullName evidence="4">Serine hydrolase</fullName>
    </submittedName>
</protein>
<keyword evidence="5" id="KW-1185">Reference proteome</keyword>
<keyword evidence="2" id="KW-0472">Membrane</keyword>
<keyword evidence="2" id="KW-1133">Transmembrane helix</keyword>
<gene>
    <name evidence="4" type="ORF">NC992_04350</name>
</gene>
<evidence type="ECO:0000256" key="2">
    <source>
        <dbReference type="SAM" id="Phobius"/>
    </source>
</evidence>
<reference evidence="4 5" key="1">
    <citation type="submission" date="2022-04" db="EMBL/GenBank/DDBJ databases">
        <title>Positive selection, recombination, and allopatry shape intraspecific diversity of widespread and dominant cyanobacteria.</title>
        <authorList>
            <person name="Wei J."/>
            <person name="Shu W."/>
            <person name="Hu C."/>
        </authorList>
    </citation>
    <scope>NUCLEOTIDE SEQUENCE [LARGE SCALE GENOMIC DNA]</scope>
    <source>
        <strain evidence="4 5">DQ-A4</strain>
    </source>
</reference>
<feature type="transmembrane region" description="Helical" evidence="2">
    <location>
        <begin position="243"/>
        <end position="267"/>
    </location>
</feature>
<feature type="region of interest" description="Disordered" evidence="1">
    <location>
        <begin position="566"/>
        <end position="632"/>
    </location>
</feature>
<dbReference type="EMBL" id="JAMPKX010000001">
    <property type="protein sequence ID" value="MEP0946098.1"/>
    <property type="molecule type" value="Genomic_DNA"/>
</dbReference>